<evidence type="ECO:0000313" key="6">
    <source>
        <dbReference type="EMBL" id="CAG6670340.1"/>
    </source>
</evidence>
<organism evidence="6">
    <name type="scientific">Cacopsylla melanoneura</name>
    <dbReference type="NCBI Taxonomy" id="428564"/>
    <lineage>
        <taxon>Eukaryota</taxon>
        <taxon>Metazoa</taxon>
        <taxon>Ecdysozoa</taxon>
        <taxon>Arthropoda</taxon>
        <taxon>Hexapoda</taxon>
        <taxon>Insecta</taxon>
        <taxon>Pterygota</taxon>
        <taxon>Neoptera</taxon>
        <taxon>Paraneoptera</taxon>
        <taxon>Hemiptera</taxon>
        <taxon>Sternorrhyncha</taxon>
        <taxon>Psylloidea</taxon>
        <taxon>Psyllidae</taxon>
        <taxon>Psyllinae</taxon>
        <taxon>Cacopsylla</taxon>
    </lineage>
</organism>
<dbReference type="SUPFAM" id="SSF57716">
    <property type="entry name" value="Glucocorticoid receptor-like (DNA-binding domain)"/>
    <property type="match status" value="1"/>
</dbReference>
<dbReference type="EMBL" id="HBUF01097685">
    <property type="protein sequence ID" value="CAG6637303.1"/>
    <property type="molecule type" value="Transcribed_RNA"/>
</dbReference>
<feature type="region of interest" description="Disordered" evidence="3">
    <location>
        <begin position="361"/>
        <end position="428"/>
    </location>
</feature>
<reference evidence="6" key="1">
    <citation type="submission" date="2021-05" db="EMBL/GenBank/DDBJ databases">
        <authorList>
            <person name="Alioto T."/>
            <person name="Alioto T."/>
            <person name="Gomez Garrido J."/>
        </authorList>
    </citation>
    <scope>NUCLEOTIDE SEQUENCE</scope>
</reference>
<dbReference type="PROSITE" id="PS00028">
    <property type="entry name" value="ZINC_FINGER_C2H2_1"/>
    <property type="match status" value="1"/>
</dbReference>
<evidence type="ECO:0000259" key="4">
    <source>
        <dbReference type="PROSITE" id="PS50157"/>
    </source>
</evidence>
<feature type="region of interest" description="Disordered" evidence="3">
    <location>
        <begin position="108"/>
        <end position="257"/>
    </location>
</feature>
<feature type="compositionally biased region" description="Low complexity" evidence="3">
    <location>
        <begin position="399"/>
        <end position="410"/>
    </location>
</feature>
<dbReference type="EMBL" id="HBUF01223141">
    <property type="protein sequence ID" value="CAG6670340.1"/>
    <property type="molecule type" value="Transcribed_RNA"/>
</dbReference>
<feature type="compositionally biased region" description="Basic residues" evidence="3">
    <location>
        <begin position="225"/>
        <end position="237"/>
    </location>
</feature>
<dbReference type="SMART" id="SM00868">
    <property type="entry name" value="zf-AD"/>
    <property type="match status" value="1"/>
</dbReference>
<feature type="compositionally biased region" description="Basic and acidic residues" evidence="3">
    <location>
        <begin position="139"/>
        <end position="164"/>
    </location>
</feature>
<feature type="compositionally biased region" description="Acidic residues" evidence="3">
    <location>
        <begin position="411"/>
        <end position="428"/>
    </location>
</feature>
<feature type="compositionally biased region" description="Polar residues" evidence="3">
    <location>
        <begin position="113"/>
        <end position="138"/>
    </location>
</feature>
<feature type="compositionally biased region" description="Basic residues" evidence="3">
    <location>
        <begin position="204"/>
        <end position="216"/>
    </location>
</feature>
<dbReference type="PROSITE" id="PS51915">
    <property type="entry name" value="ZAD"/>
    <property type="match status" value="1"/>
</dbReference>
<feature type="compositionally biased region" description="Polar residues" evidence="3">
    <location>
        <begin position="165"/>
        <end position="199"/>
    </location>
</feature>
<feature type="domain" description="C2H2-type" evidence="4">
    <location>
        <begin position="336"/>
        <end position="358"/>
    </location>
</feature>
<evidence type="ECO:0000259" key="5">
    <source>
        <dbReference type="PROSITE" id="PS51915"/>
    </source>
</evidence>
<dbReference type="InterPro" id="IPR012934">
    <property type="entry name" value="Znf_AD"/>
</dbReference>
<protein>
    <submittedName>
        <fullName evidence="6">Uncharacterized protein</fullName>
    </submittedName>
</protein>
<feature type="binding site" evidence="2">
    <location>
        <position position="56"/>
    </location>
    <ligand>
        <name>Zn(2+)</name>
        <dbReference type="ChEBI" id="CHEBI:29105"/>
    </ligand>
</feature>
<keyword evidence="2" id="KW-0479">Metal-binding</keyword>
<keyword evidence="1" id="KW-0863">Zinc-finger</keyword>
<feature type="domain" description="ZAD" evidence="5">
    <location>
        <begin position="10"/>
        <end position="83"/>
    </location>
</feature>
<evidence type="ECO:0000256" key="2">
    <source>
        <dbReference type="PROSITE-ProRule" id="PRU01263"/>
    </source>
</evidence>
<name>A0A8D8WTY1_9HEMI</name>
<accession>A0A8D8WTY1</accession>
<dbReference type="EMBL" id="HBUF01097684">
    <property type="protein sequence ID" value="CAG6637302.1"/>
    <property type="molecule type" value="Transcribed_RNA"/>
</dbReference>
<dbReference type="AlphaFoldDB" id="A0A8D8WTY1"/>
<dbReference type="GO" id="GO:0005634">
    <property type="term" value="C:nucleus"/>
    <property type="evidence" value="ECO:0007669"/>
    <property type="project" value="InterPro"/>
</dbReference>
<evidence type="ECO:0000256" key="3">
    <source>
        <dbReference type="SAM" id="MobiDB-lite"/>
    </source>
</evidence>
<keyword evidence="2" id="KW-0862">Zinc</keyword>
<feature type="binding site" evidence="2">
    <location>
        <position position="12"/>
    </location>
    <ligand>
        <name>Zn(2+)</name>
        <dbReference type="ChEBI" id="CHEBI:29105"/>
    </ligand>
</feature>
<dbReference type="GO" id="GO:0008270">
    <property type="term" value="F:zinc ion binding"/>
    <property type="evidence" value="ECO:0007669"/>
    <property type="project" value="UniProtKB-UniRule"/>
</dbReference>
<feature type="binding site" evidence="2">
    <location>
        <position position="59"/>
    </location>
    <ligand>
        <name>Zn(2+)</name>
        <dbReference type="ChEBI" id="CHEBI:29105"/>
    </ligand>
</feature>
<feature type="binding site" evidence="2">
    <location>
        <position position="15"/>
    </location>
    <ligand>
        <name>Zn(2+)</name>
        <dbReference type="ChEBI" id="CHEBI:29105"/>
    </ligand>
</feature>
<evidence type="ECO:0000256" key="1">
    <source>
        <dbReference type="PROSITE-ProRule" id="PRU00042"/>
    </source>
</evidence>
<sequence length="428" mass="49619">MQAKTKSPDEYCRICGMVLSCNRVHIFQMERINRQKIFKLMPFKISKDDGLPQDCCYKCNDTLKHFITFVDRSWYIQKTFLRTVYKDDHESNKHVGIHLPREWYCDSSEDQDTTNTNKETQNKLSESQESASDLNNCFKQDKAKENNQEEPGLVKEKENHENESKYIQTKENTESMPKGSTQLSEESDTTTTTNVSSQDLHGKEKNKRKLKQKFKRANPFCDRKSKTRRKRHEKKRKIDVEENTENSVAANKRSRNPRSRALCQLVDNGKVTFVQRPSTLKCPNFIMSRIPNFGLIYCCKKCPVIYTTEAAAEKHHCEEPFRTTSSNKDESSQPPYICEICNLKFLRRVTLEHHLFSHVEGLGSDVSDEDPPTPQRSRQKARHSSESSVEMNLKRCRTSSESEGSSGISESDVDTDNFVVDDDFVEYN</sequence>
<dbReference type="PROSITE" id="PS50157">
    <property type="entry name" value="ZINC_FINGER_C2H2_2"/>
    <property type="match status" value="1"/>
</dbReference>
<proteinExistence type="predicted"/>
<dbReference type="Pfam" id="PF07776">
    <property type="entry name" value="zf-AD"/>
    <property type="match status" value="1"/>
</dbReference>
<dbReference type="InterPro" id="IPR013087">
    <property type="entry name" value="Znf_C2H2_type"/>
</dbReference>